<name>A0A1I0Q047_9EURY</name>
<feature type="domain" description="YdbS-like PH" evidence="2">
    <location>
        <begin position="80"/>
        <end position="148"/>
    </location>
</feature>
<evidence type="ECO:0000313" key="4">
    <source>
        <dbReference type="Proteomes" id="UP000198518"/>
    </source>
</evidence>
<keyword evidence="1" id="KW-0472">Membrane</keyword>
<dbReference type="RefSeq" id="WP_218138601.1">
    <property type="nucleotide sequence ID" value="NZ_FOJA01000001.1"/>
</dbReference>
<keyword evidence="1" id="KW-0812">Transmembrane</keyword>
<keyword evidence="4" id="KW-1185">Reference proteome</keyword>
<protein>
    <submittedName>
        <fullName evidence="3">PH domain-containing protein</fullName>
    </submittedName>
</protein>
<gene>
    <name evidence="3" type="ORF">SAMN04487945_2148</name>
</gene>
<dbReference type="Proteomes" id="UP000198518">
    <property type="component" value="Unassembled WGS sequence"/>
</dbReference>
<dbReference type="EMBL" id="FOJA01000001">
    <property type="protein sequence ID" value="SEW20331.1"/>
    <property type="molecule type" value="Genomic_DNA"/>
</dbReference>
<dbReference type="AlphaFoldDB" id="A0A1I0Q047"/>
<proteinExistence type="predicted"/>
<sequence length="162" mass="18203">MSETATTNEQTTHQADTDGIDLMQDESVLQNRRPGWSLWLKEIVLAALVLLFGVAGDAAAGGFLIAAVIFGYVVLSRMQSRYLVTDERVKMKLGLLSKKGREYRISDLNSITTTQSLFERLLGHGSITLRTASNDEITWHGVPDYKDVSHSIREEQRKYDQQ</sequence>
<dbReference type="PANTHER" id="PTHR37938:SF1">
    <property type="entry name" value="BLL0215 PROTEIN"/>
    <property type="match status" value="1"/>
</dbReference>
<reference evidence="3 4" key="1">
    <citation type="submission" date="2016-10" db="EMBL/GenBank/DDBJ databases">
        <authorList>
            <person name="de Groot N.N."/>
        </authorList>
    </citation>
    <scope>NUCLEOTIDE SEQUENCE [LARGE SCALE GENOMIC DNA]</scope>
    <source>
        <strain evidence="3 4">CGMCC 1.5337</strain>
    </source>
</reference>
<dbReference type="Pfam" id="PF03703">
    <property type="entry name" value="bPH_2"/>
    <property type="match status" value="1"/>
</dbReference>
<organism evidence="3 4">
    <name type="scientific">Halobacterium jilantaiense</name>
    <dbReference type="NCBI Taxonomy" id="355548"/>
    <lineage>
        <taxon>Archaea</taxon>
        <taxon>Methanobacteriati</taxon>
        <taxon>Methanobacteriota</taxon>
        <taxon>Stenosarchaea group</taxon>
        <taxon>Halobacteria</taxon>
        <taxon>Halobacteriales</taxon>
        <taxon>Halobacteriaceae</taxon>
        <taxon>Halobacterium</taxon>
    </lineage>
</organism>
<dbReference type="STRING" id="355548.SAMN04487945_2148"/>
<dbReference type="PANTHER" id="PTHR37938">
    <property type="entry name" value="BLL0215 PROTEIN"/>
    <property type="match status" value="1"/>
</dbReference>
<dbReference type="InterPro" id="IPR005182">
    <property type="entry name" value="YdbS-like_PH"/>
</dbReference>
<feature type="transmembrane region" description="Helical" evidence="1">
    <location>
        <begin position="43"/>
        <end position="75"/>
    </location>
</feature>
<evidence type="ECO:0000313" key="3">
    <source>
        <dbReference type="EMBL" id="SEW20331.1"/>
    </source>
</evidence>
<accession>A0A1I0Q047</accession>
<evidence type="ECO:0000259" key="2">
    <source>
        <dbReference type="Pfam" id="PF03703"/>
    </source>
</evidence>
<evidence type="ECO:0000256" key="1">
    <source>
        <dbReference type="SAM" id="Phobius"/>
    </source>
</evidence>
<dbReference type="OrthoDB" id="239436at2157"/>
<keyword evidence="1" id="KW-1133">Transmembrane helix</keyword>